<dbReference type="GO" id="GO:0008237">
    <property type="term" value="F:metallopeptidase activity"/>
    <property type="evidence" value="ECO:0007669"/>
    <property type="project" value="InterPro"/>
</dbReference>
<evidence type="ECO:0000313" key="2">
    <source>
        <dbReference type="EMBL" id="KAH3713957.1"/>
    </source>
</evidence>
<comment type="caution">
    <text evidence="2">The sequence shown here is derived from an EMBL/GenBank/DDBJ whole genome shotgun (WGS) entry which is preliminary data.</text>
</comment>
<dbReference type="Proteomes" id="UP000828390">
    <property type="component" value="Unassembled WGS sequence"/>
</dbReference>
<dbReference type="AlphaFoldDB" id="A0A9D4BZL6"/>
<reference evidence="2" key="1">
    <citation type="journal article" date="2019" name="bioRxiv">
        <title>The Genome of the Zebra Mussel, Dreissena polymorpha: A Resource for Invasive Species Research.</title>
        <authorList>
            <person name="McCartney M.A."/>
            <person name="Auch B."/>
            <person name="Kono T."/>
            <person name="Mallez S."/>
            <person name="Zhang Y."/>
            <person name="Obille A."/>
            <person name="Becker A."/>
            <person name="Abrahante J.E."/>
            <person name="Garbe J."/>
            <person name="Badalamenti J.P."/>
            <person name="Herman A."/>
            <person name="Mangelson H."/>
            <person name="Liachko I."/>
            <person name="Sullivan S."/>
            <person name="Sone E.D."/>
            <person name="Koren S."/>
            <person name="Silverstein K.A.T."/>
            <person name="Beckman K.B."/>
            <person name="Gohl D.M."/>
        </authorList>
    </citation>
    <scope>NUCLEOTIDE SEQUENCE</scope>
    <source>
        <strain evidence="2">Duluth1</strain>
        <tissue evidence="2">Whole animal</tissue>
    </source>
</reference>
<dbReference type="EMBL" id="JAIWYP010000014">
    <property type="protein sequence ID" value="KAH3713957.1"/>
    <property type="molecule type" value="Genomic_DNA"/>
</dbReference>
<dbReference type="Gene3D" id="3.40.390.10">
    <property type="entry name" value="Collagenase (Catalytic Domain)"/>
    <property type="match status" value="1"/>
</dbReference>
<dbReference type="InterPro" id="IPR024079">
    <property type="entry name" value="MetalloPept_cat_dom_sf"/>
</dbReference>
<feature type="signal peptide" evidence="1">
    <location>
        <begin position="1"/>
        <end position="17"/>
    </location>
</feature>
<evidence type="ECO:0000313" key="3">
    <source>
        <dbReference type="Proteomes" id="UP000828390"/>
    </source>
</evidence>
<organism evidence="2 3">
    <name type="scientific">Dreissena polymorpha</name>
    <name type="common">Zebra mussel</name>
    <name type="synonym">Mytilus polymorpha</name>
    <dbReference type="NCBI Taxonomy" id="45954"/>
    <lineage>
        <taxon>Eukaryota</taxon>
        <taxon>Metazoa</taxon>
        <taxon>Spiralia</taxon>
        <taxon>Lophotrochozoa</taxon>
        <taxon>Mollusca</taxon>
        <taxon>Bivalvia</taxon>
        <taxon>Autobranchia</taxon>
        <taxon>Heteroconchia</taxon>
        <taxon>Euheterodonta</taxon>
        <taxon>Imparidentia</taxon>
        <taxon>Neoheterodontei</taxon>
        <taxon>Myida</taxon>
        <taxon>Dreissenoidea</taxon>
        <taxon>Dreissenidae</taxon>
        <taxon>Dreissena</taxon>
    </lineage>
</organism>
<keyword evidence="3" id="KW-1185">Reference proteome</keyword>
<proteinExistence type="predicted"/>
<evidence type="ECO:0000256" key="1">
    <source>
        <dbReference type="SAM" id="SignalP"/>
    </source>
</evidence>
<accession>A0A9D4BZL6</accession>
<name>A0A9D4BZL6_DREPO</name>
<gene>
    <name evidence="2" type="ORF">DPMN_073759</name>
</gene>
<reference evidence="2" key="2">
    <citation type="submission" date="2020-11" db="EMBL/GenBank/DDBJ databases">
        <authorList>
            <person name="McCartney M.A."/>
            <person name="Auch B."/>
            <person name="Kono T."/>
            <person name="Mallez S."/>
            <person name="Becker A."/>
            <person name="Gohl D.M."/>
            <person name="Silverstein K.A.T."/>
            <person name="Koren S."/>
            <person name="Bechman K.B."/>
            <person name="Herman A."/>
            <person name="Abrahante J.E."/>
            <person name="Garbe J."/>
        </authorList>
    </citation>
    <scope>NUCLEOTIDE SEQUENCE</scope>
    <source>
        <strain evidence="2">Duluth1</strain>
        <tissue evidence="2">Whole animal</tissue>
    </source>
</reference>
<keyword evidence="1" id="KW-0732">Signal</keyword>
<dbReference type="SUPFAM" id="SSF55486">
    <property type="entry name" value="Metalloproteases ('zincins'), catalytic domain"/>
    <property type="match status" value="1"/>
</dbReference>
<protein>
    <submittedName>
        <fullName evidence="2">Uncharacterized protein</fullName>
    </submittedName>
</protein>
<feature type="chain" id="PRO_5038824659" evidence="1">
    <location>
        <begin position="18"/>
        <end position="103"/>
    </location>
</feature>
<sequence length="103" mass="11663">MLLHLVLTCSLGAHHDGEKDDATASACPPADKFIMVPAVSSFSPGVAYTVNPWRFSTCSVKQFKNYIQSLGNNKKVQMRQQNYTNVMFYMRSYRIGITCRSEY</sequence>